<evidence type="ECO:0000259" key="2">
    <source>
        <dbReference type="Pfam" id="PF03551"/>
    </source>
</evidence>
<reference evidence="3" key="1">
    <citation type="submission" date="2021-01" db="EMBL/GenBank/DDBJ databases">
        <title>Whole genome shotgun sequence of Virgisporangium ochraceum NBRC 16418.</title>
        <authorList>
            <person name="Komaki H."/>
            <person name="Tamura T."/>
        </authorList>
    </citation>
    <scope>NUCLEOTIDE SEQUENCE</scope>
    <source>
        <strain evidence="3">NBRC 16418</strain>
    </source>
</reference>
<dbReference type="InterPro" id="IPR036390">
    <property type="entry name" value="WH_DNA-bd_sf"/>
</dbReference>
<evidence type="ECO:0000256" key="1">
    <source>
        <dbReference type="SAM" id="MobiDB-lite"/>
    </source>
</evidence>
<dbReference type="Gene3D" id="1.10.10.10">
    <property type="entry name" value="Winged helix-like DNA-binding domain superfamily/Winged helix DNA-binding domain"/>
    <property type="match status" value="1"/>
</dbReference>
<gene>
    <name evidence="3" type="ORF">Voc01_104140</name>
</gene>
<organism evidence="3 4">
    <name type="scientific">Virgisporangium ochraceum</name>
    <dbReference type="NCBI Taxonomy" id="65505"/>
    <lineage>
        <taxon>Bacteria</taxon>
        <taxon>Bacillati</taxon>
        <taxon>Actinomycetota</taxon>
        <taxon>Actinomycetes</taxon>
        <taxon>Micromonosporales</taxon>
        <taxon>Micromonosporaceae</taxon>
        <taxon>Virgisporangium</taxon>
    </lineage>
</organism>
<dbReference type="Proteomes" id="UP000635606">
    <property type="component" value="Unassembled WGS sequence"/>
</dbReference>
<accession>A0A8J4A466</accession>
<evidence type="ECO:0000313" key="4">
    <source>
        <dbReference type="Proteomes" id="UP000635606"/>
    </source>
</evidence>
<feature type="region of interest" description="Disordered" evidence="1">
    <location>
        <begin position="1"/>
        <end position="21"/>
    </location>
</feature>
<evidence type="ECO:0000313" key="3">
    <source>
        <dbReference type="EMBL" id="GIJ75497.1"/>
    </source>
</evidence>
<protein>
    <recommendedName>
        <fullName evidence="2">Transcription regulator PadR N-terminal domain-containing protein</fullName>
    </recommendedName>
</protein>
<dbReference type="EMBL" id="BOPH01000160">
    <property type="protein sequence ID" value="GIJ75497.1"/>
    <property type="molecule type" value="Genomic_DNA"/>
</dbReference>
<dbReference type="AlphaFoldDB" id="A0A8J4A466"/>
<feature type="domain" description="Transcription regulator PadR N-terminal" evidence="2">
    <location>
        <begin position="71"/>
        <end position="115"/>
    </location>
</feature>
<sequence>MVAGPDLADAPPVGGRSSRRGHWTGKVELCRLSRMPRTPHTSPQTLRLFEALSTDPTRWRYGYDLSRETGLASGTLYPILMRLAEQKLLDTDWEPSDEPGRPPRHTYRLTADGVALAEDRLARRAAAESTAPRRRGRSAPAPGTANLIGGTA</sequence>
<name>A0A8J4A466_9ACTN</name>
<dbReference type="Pfam" id="PF03551">
    <property type="entry name" value="PadR"/>
    <property type="match status" value="1"/>
</dbReference>
<dbReference type="InterPro" id="IPR005149">
    <property type="entry name" value="Tscrpt_reg_PadR_N"/>
</dbReference>
<dbReference type="InterPro" id="IPR036388">
    <property type="entry name" value="WH-like_DNA-bd_sf"/>
</dbReference>
<comment type="caution">
    <text evidence="3">The sequence shown here is derived from an EMBL/GenBank/DDBJ whole genome shotgun (WGS) entry which is preliminary data.</text>
</comment>
<feature type="region of interest" description="Disordered" evidence="1">
    <location>
        <begin position="123"/>
        <end position="152"/>
    </location>
</feature>
<dbReference type="SUPFAM" id="SSF46785">
    <property type="entry name" value="Winged helix' DNA-binding domain"/>
    <property type="match status" value="1"/>
</dbReference>
<keyword evidence="4" id="KW-1185">Reference proteome</keyword>
<proteinExistence type="predicted"/>